<feature type="transmembrane region" description="Helical" evidence="8">
    <location>
        <begin position="6"/>
        <end position="24"/>
    </location>
</feature>
<evidence type="ECO:0000256" key="5">
    <source>
        <dbReference type="ARBA" id="ARBA00022989"/>
    </source>
</evidence>
<gene>
    <name evidence="10" type="ORF">ADIARSV_3083</name>
</gene>
<dbReference type="InterPro" id="IPR050539">
    <property type="entry name" value="ThrE_Dicarb/AminoAcid_Exp"/>
</dbReference>
<proteinExistence type="inferred from homology"/>
<dbReference type="Proteomes" id="UP000014174">
    <property type="component" value="Unassembled WGS sequence"/>
</dbReference>
<comment type="similarity">
    <text evidence="7">Belongs to the ThrE exporter (TC 2.A.79) family.</text>
</comment>
<evidence type="ECO:0000256" key="7">
    <source>
        <dbReference type="ARBA" id="ARBA00034125"/>
    </source>
</evidence>
<keyword evidence="11" id="KW-1185">Reference proteome</keyword>
<feature type="transmembrane region" description="Helical" evidence="8">
    <location>
        <begin position="132"/>
        <end position="149"/>
    </location>
</feature>
<evidence type="ECO:0000256" key="3">
    <source>
        <dbReference type="ARBA" id="ARBA00022519"/>
    </source>
</evidence>
<dbReference type="GO" id="GO:0015744">
    <property type="term" value="P:succinate transport"/>
    <property type="evidence" value="ECO:0007669"/>
    <property type="project" value="TreeGrafter"/>
</dbReference>
<dbReference type="GO" id="GO:0005886">
    <property type="term" value="C:plasma membrane"/>
    <property type="evidence" value="ECO:0007669"/>
    <property type="project" value="UniProtKB-SubCell"/>
</dbReference>
<organism evidence="10 11">
    <name type="scientific">Arcticibacter svalbardensis MN12-7</name>
    <dbReference type="NCBI Taxonomy" id="1150600"/>
    <lineage>
        <taxon>Bacteria</taxon>
        <taxon>Pseudomonadati</taxon>
        <taxon>Bacteroidota</taxon>
        <taxon>Sphingobacteriia</taxon>
        <taxon>Sphingobacteriales</taxon>
        <taxon>Sphingobacteriaceae</taxon>
        <taxon>Arcticibacter</taxon>
    </lineage>
</organism>
<keyword evidence="4 8" id="KW-0812">Transmembrane</keyword>
<feature type="transmembrane region" description="Helical" evidence="8">
    <location>
        <begin position="82"/>
        <end position="100"/>
    </location>
</feature>
<evidence type="ECO:0000313" key="11">
    <source>
        <dbReference type="Proteomes" id="UP000014174"/>
    </source>
</evidence>
<dbReference type="InterPro" id="IPR024528">
    <property type="entry name" value="ThrE_2"/>
</dbReference>
<dbReference type="EMBL" id="AQPN01000105">
    <property type="protein sequence ID" value="EOR93743.1"/>
    <property type="molecule type" value="Genomic_DNA"/>
</dbReference>
<protein>
    <recommendedName>
        <fullName evidence="9">Threonine/Serine exporter ThrE domain-containing protein</fullName>
    </recommendedName>
</protein>
<evidence type="ECO:0000313" key="10">
    <source>
        <dbReference type="EMBL" id="EOR93743.1"/>
    </source>
</evidence>
<dbReference type="PANTHER" id="PTHR34390">
    <property type="entry name" value="UPF0442 PROTEIN YJJB-RELATED"/>
    <property type="match status" value="1"/>
</dbReference>
<dbReference type="RefSeq" id="WP_016196313.1">
    <property type="nucleotide sequence ID" value="NZ_AQPN01000105.1"/>
</dbReference>
<dbReference type="OrthoDB" id="9810047at2"/>
<dbReference type="Pfam" id="PF12821">
    <property type="entry name" value="ThrE_2"/>
    <property type="match status" value="1"/>
</dbReference>
<feature type="transmembrane region" description="Helical" evidence="8">
    <location>
        <begin position="57"/>
        <end position="75"/>
    </location>
</feature>
<dbReference type="STRING" id="1150600.ADIARSV_3083"/>
<accession>R9GPW9</accession>
<name>R9GPW9_9SPHI</name>
<dbReference type="AlphaFoldDB" id="R9GPW9"/>
<evidence type="ECO:0000256" key="2">
    <source>
        <dbReference type="ARBA" id="ARBA00022475"/>
    </source>
</evidence>
<evidence type="ECO:0000259" key="9">
    <source>
        <dbReference type="Pfam" id="PF12821"/>
    </source>
</evidence>
<reference evidence="10 11" key="1">
    <citation type="journal article" date="2013" name="Genome Announc.">
        <title>Draft Genome Sequence of Arcticibacter svalbardensis Strain MN12-7T, a Member of the Family Sphingobacteriaceae Isolated from an Arctic Soil Sample.</title>
        <authorList>
            <person name="Shivaji S."/>
            <person name="Ara S."/>
            <person name="Prasad S."/>
            <person name="Manasa B.P."/>
            <person name="Begum Z."/>
            <person name="Singh A."/>
            <person name="Kumar Pinnaka A."/>
        </authorList>
    </citation>
    <scope>NUCLEOTIDE SEQUENCE [LARGE SCALE GENOMIC DNA]</scope>
    <source>
        <strain evidence="10 11">MN12-7</strain>
    </source>
</reference>
<evidence type="ECO:0000256" key="4">
    <source>
        <dbReference type="ARBA" id="ARBA00022692"/>
    </source>
</evidence>
<sequence>MEFLLLTEKCIWFGLGAAGFAVLFNVPPKTLIYIAFMGAMGGFLKAILMHFDETNVIISTLCGATLIGFLSIYFAHKTHCPPPVLAIPACIPMIPGKFAYKMMIGLVNLSGNIDHDTYTQIMSETVNNGLKVVFILMSIAGGVGIPLLITRKESSKGMRLRKRS</sequence>
<keyword evidence="3" id="KW-0997">Cell inner membrane</keyword>
<comment type="caution">
    <text evidence="10">The sequence shown here is derived from an EMBL/GenBank/DDBJ whole genome shotgun (WGS) entry which is preliminary data.</text>
</comment>
<dbReference type="eggNOG" id="COG3610">
    <property type="taxonomic scope" value="Bacteria"/>
</dbReference>
<comment type="subcellular location">
    <subcellularLocation>
        <location evidence="1">Cell membrane</location>
        <topology evidence="1">Multi-pass membrane protein</topology>
    </subcellularLocation>
</comment>
<evidence type="ECO:0000256" key="6">
    <source>
        <dbReference type="ARBA" id="ARBA00023136"/>
    </source>
</evidence>
<keyword evidence="2" id="KW-1003">Cell membrane</keyword>
<keyword evidence="6 8" id="KW-0472">Membrane</keyword>
<keyword evidence="5 8" id="KW-1133">Transmembrane helix</keyword>
<feature type="domain" description="Threonine/Serine exporter ThrE" evidence="9">
    <location>
        <begin position="12"/>
        <end position="148"/>
    </location>
</feature>
<evidence type="ECO:0000256" key="1">
    <source>
        <dbReference type="ARBA" id="ARBA00004651"/>
    </source>
</evidence>
<dbReference type="PANTHER" id="PTHR34390:SF1">
    <property type="entry name" value="SUCCINATE TRANSPORTER SUBUNIT YJJB-RELATED"/>
    <property type="match status" value="1"/>
</dbReference>
<evidence type="ECO:0000256" key="8">
    <source>
        <dbReference type="SAM" id="Phobius"/>
    </source>
</evidence>